<evidence type="ECO:0000313" key="3">
    <source>
        <dbReference type="Proteomes" id="UP001549145"/>
    </source>
</evidence>
<dbReference type="RefSeq" id="WP_238278713.1">
    <property type="nucleotide sequence ID" value="NZ_BPQL01000043.1"/>
</dbReference>
<name>A0ABV2L3R2_9HYPH</name>
<sequence>MADKAVPHFHNDPGVAVIHVGSKEFMCIGAKPPFDHPHIFLDMGTDDETICQYCSTLFRYRPNLAAGTADPAICVWDNQASAAA</sequence>
<accession>A0ABV2L3R2</accession>
<feature type="domain" description="Zinc finger CHCC-type" evidence="1">
    <location>
        <begin position="23"/>
        <end position="58"/>
    </location>
</feature>
<evidence type="ECO:0000259" key="1">
    <source>
        <dbReference type="Pfam" id="PF10276"/>
    </source>
</evidence>
<organism evidence="2 3">
    <name type="scientific">Methylobacterium goesingense</name>
    <dbReference type="NCBI Taxonomy" id="243690"/>
    <lineage>
        <taxon>Bacteria</taxon>
        <taxon>Pseudomonadati</taxon>
        <taxon>Pseudomonadota</taxon>
        <taxon>Alphaproteobacteria</taxon>
        <taxon>Hyphomicrobiales</taxon>
        <taxon>Methylobacteriaceae</taxon>
        <taxon>Methylobacterium</taxon>
    </lineage>
</organism>
<dbReference type="Proteomes" id="UP001549145">
    <property type="component" value="Unassembled WGS sequence"/>
</dbReference>
<dbReference type="EMBL" id="JBEPMM010000004">
    <property type="protein sequence ID" value="MET3692466.1"/>
    <property type="molecule type" value="Genomic_DNA"/>
</dbReference>
<dbReference type="Pfam" id="PF10276">
    <property type="entry name" value="zf-CHCC"/>
    <property type="match status" value="1"/>
</dbReference>
<dbReference type="Gene3D" id="2.60.260.40">
    <property type="entry name" value="q5lls5 like domains"/>
    <property type="match status" value="1"/>
</dbReference>
<comment type="caution">
    <text evidence="2">The sequence shown here is derived from an EMBL/GenBank/DDBJ whole genome shotgun (WGS) entry which is preliminary data.</text>
</comment>
<dbReference type="InterPro" id="IPR019401">
    <property type="entry name" value="Znf_CHCC"/>
</dbReference>
<protein>
    <submittedName>
        <fullName evidence="2">Zn-finger protein</fullName>
    </submittedName>
</protein>
<gene>
    <name evidence="2" type="ORF">ABID43_002002</name>
</gene>
<evidence type="ECO:0000313" key="2">
    <source>
        <dbReference type="EMBL" id="MET3692466.1"/>
    </source>
</evidence>
<keyword evidence="3" id="KW-1185">Reference proteome</keyword>
<proteinExistence type="predicted"/>
<reference evidence="2 3" key="1">
    <citation type="submission" date="2024-06" db="EMBL/GenBank/DDBJ databases">
        <title>Genomic Encyclopedia of Type Strains, Phase IV (KMG-IV): sequencing the most valuable type-strain genomes for metagenomic binning, comparative biology and taxonomic classification.</title>
        <authorList>
            <person name="Goeker M."/>
        </authorList>
    </citation>
    <scope>NUCLEOTIDE SEQUENCE [LARGE SCALE GENOMIC DNA]</scope>
    <source>
        <strain evidence="2 3">DSM 21331</strain>
    </source>
</reference>